<keyword evidence="11" id="KW-1185">Reference proteome</keyword>
<dbReference type="PANTHER" id="PTHR34295:SF4">
    <property type="entry name" value="BIOTIN TRANSPORTER BIOY-RELATED"/>
    <property type="match status" value="1"/>
</dbReference>
<dbReference type="Proteomes" id="UP001523234">
    <property type="component" value="Unassembled WGS sequence"/>
</dbReference>
<keyword evidence="5 9" id="KW-0812">Transmembrane</keyword>
<evidence type="ECO:0000313" key="10">
    <source>
        <dbReference type="EMBL" id="MCO0831579.1"/>
    </source>
</evidence>
<dbReference type="RefSeq" id="WP_252442010.1">
    <property type="nucleotide sequence ID" value="NZ_JAMWYK010000001.1"/>
</dbReference>
<dbReference type="EMBL" id="JAMWYK010000001">
    <property type="protein sequence ID" value="MCO0831579.1"/>
    <property type="molecule type" value="Genomic_DNA"/>
</dbReference>
<protein>
    <recommendedName>
        <fullName evidence="8">Biotin transporter</fullName>
    </recommendedName>
</protein>
<proteinExistence type="inferred from homology"/>
<feature type="transmembrane region" description="Helical" evidence="9">
    <location>
        <begin position="90"/>
        <end position="109"/>
    </location>
</feature>
<feature type="transmembrane region" description="Helical" evidence="9">
    <location>
        <begin position="155"/>
        <end position="179"/>
    </location>
</feature>
<evidence type="ECO:0000256" key="6">
    <source>
        <dbReference type="ARBA" id="ARBA00022989"/>
    </source>
</evidence>
<comment type="similarity">
    <text evidence="2 8">Belongs to the BioY family.</text>
</comment>
<sequence>MNHSKVRNLTIDAVFLALLIVFAMVPAIPVGFIPVPIVLQNVAVMLISLLLGARRGSAVMAIFIMMIAIGMPVLTGGHGGMASLVGPTAGYIWAWLFQPAAFAFLARFVPKKEGALMPNFFLSFALIFILDMVLVFGLGSAWLAHVAHMDFFKAYLGNMAFVPGDMIKVFIATTVATAIQSRVK</sequence>
<dbReference type="Gene3D" id="1.10.1760.20">
    <property type="match status" value="1"/>
</dbReference>
<evidence type="ECO:0000256" key="3">
    <source>
        <dbReference type="ARBA" id="ARBA00022448"/>
    </source>
</evidence>
<evidence type="ECO:0000256" key="7">
    <source>
        <dbReference type="ARBA" id="ARBA00023136"/>
    </source>
</evidence>
<evidence type="ECO:0000313" key="11">
    <source>
        <dbReference type="Proteomes" id="UP001523234"/>
    </source>
</evidence>
<name>A0ABT0ZNL1_9LACO</name>
<feature type="transmembrane region" description="Helical" evidence="9">
    <location>
        <begin position="58"/>
        <end position="78"/>
    </location>
</feature>
<evidence type="ECO:0000256" key="1">
    <source>
        <dbReference type="ARBA" id="ARBA00004651"/>
    </source>
</evidence>
<evidence type="ECO:0000256" key="5">
    <source>
        <dbReference type="ARBA" id="ARBA00022692"/>
    </source>
</evidence>
<keyword evidence="7 8" id="KW-0472">Membrane</keyword>
<evidence type="ECO:0000256" key="8">
    <source>
        <dbReference type="PIRNR" id="PIRNR016661"/>
    </source>
</evidence>
<feature type="transmembrane region" description="Helical" evidence="9">
    <location>
        <begin position="121"/>
        <end position="143"/>
    </location>
</feature>
<keyword evidence="3 8" id="KW-0813">Transport</keyword>
<organism evidence="10 11">
    <name type="scientific">Fructobacillus apis</name>
    <dbReference type="NCBI Taxonomy" id="2935017"/>
    <lineage>
        <taxon>Bacteria</taxon>
        <taxon>Bacillati</taxon>
        <taxon>Bacillota</taxon>
        <taxon>Bacilli</taxon>
        <taxon>Lactobacillales</taxon>
        <taxon>Lactobacillaceae</taxon>
        <taxon>Fructobacillus</taxon>
    </lineage>
</organism>
<evidence type="ECO:0000256" key="4">
    <source>
        <dbReference type="ARBA" id="ARBA00022475"/>
    </source>
</evidence>
<dbReference type="Pfam" id="PF02632">
    <property type="entry name" value="BioY"/>
    <property type="match status" value="1"/>
</dbReference>
<comment type="caution">
    <text evidence="10">The sequence shown here is derived from an EMBL/GenBank/DDBJ whole genome shotgun (WGS) entry which is preliminary data.</text>
</comment>
<comment type="subcellular location">
    <subcellularLocation>
        <location evidence="1 8">Cell membrane</location>
        <topology evidence="1 8">Multi-pass membrane protein</topology>
    </subcellularLocation>
</comment>
<feature type="transmembrane region" description="Helical" evidence="9">
    <location>
        <begin position="33"/>
        <end position="51"/>
    </location>
</feature>
<accession>A0ABT0ZNL1</accession>
<dbReference type="PIRSF" id="PIRSF016661">
    <property type="entry name" value="BioY"/>
    <property type="match status" value="1"/>
</dbReference>
<reference evidence="10 11" key="1">
    <citation type="submission" date="2022-06" db="EMBL/GenBank/DDBJ databases">
        <title>Fructobacillus taiwanensis sp. nov., isolated from the honeybee.</title>
        <authorList>
            <person name="Chen Y.-S."/>
            <person name="Wang L.-T."/>
            <person name="Lee Y.-S."/>
            <person name="Chang Y.-C."/>
            <person name="Wu H.-C."/>
            <person name="Liao C.-Y."/>
            <person name="Chen W.-H."/>
            <person name="Deng J.-N."/>
            <person name="Wang Y.-H."/>
        </authorList>
    </citation>
    <scope>NUCLEOTIDE SEQUENCE [LARGE SCALE GENOMIC DNA]</scope>
    <source>
        <strain evidence="10 11">W13</strain>
    </source>
</reference>
<dbReference type="InterPro" id="IPR003784">
    <property type="entry name" value="BioY"/>
</dbReference>
<evidence type="ECO:0000256" key="9">
    <source>
        <dbReference type="SAM" id="Phobius"/>
    </source>
</evidence>
<feature type="transmembrane region" description="Helical" evidence="9">
    <location>
        <begin position="9"/>
        <end position="27"/>
    </location>
</feature>
<keyword evidence="4 8" id="KW-1003">Cell membrane</keyword>
<dbReference type="PANTHER" id="PTHR34295">
    <property type="entry name" value="BIOTIN TRANSPORTER BIOY"/>
    <property type="match status" value="1"/>
</dbReference>
<gene>
    <name evidence="10" type="ORF">NFX39_00515</name>
</gene>
<keyword evidence="6 9" id="KW-1133">Transmembrane helix</keyword>
<evidence type="ECO:0000256" key="2">
    <source>
        <dbReference type="ARBA" id="ARBA00010692"/>
    </source>
</evidence>